<dbReference type="CDD" id="cd06225">
    <property type="entry name" value="HAMP"/>
    <property type="match status" value="1"/>
</dbReference>
<dbReference type="InterPro" id="IPR003660">
    <property type="entry name" value="HAMP_dom"/>
</dbReference>
<protein>
    <submittedName>
        <fullName evidence="6">Two-component system sensor histidine kinase YesM</fullName>
    </submittedName>
</protein>
<dbReference type="Gene3D" id="3.30.565.10">
    <property type="entry name" value="Histidine kinase-like ATPase, C-terminal domain"/>
    <property type="match status" value="1"/>
</dbReference>
<feature type="domain" description="HAMP" evidence="5">
    <location>
        <begin position="347"/>
        <end position="399"/>
    </location>
</feature>
<name>A0A369AZ88_9FIRM</name>
<accession>A0A369AZ88</accession>
<feature type="transmembrane region" description="Helical" evidence="4">
    <location>
        <begin position="323"/>
        <end position="343"/>
    </location>
</feature>
<reference evidence="6 7" key="1">
    <citation type="submission" date="2018-07" db="EMBL/GenBank/DDBJ databases">
        <title>Genomic Encyclopedia of Type Strains, Phase IV (KMG-IV): sequencing the most valuable type-strain genomes for metagenomic binning, comparative biology and taxonomic classification.</title>
        <authorList>
            <person name="Goeker M."/>
        </authorList>
    </citation>
    <scope>NUCLEOTIDE SEQUENCE [LARGE SCALE GENOMIC DNA]</scope>
    <source>
        <strain evidence="6 7">DSM 27016</strain>
    </source>
</reference>
<keyword evidence="7" id="KW-1185">Reference proteome</keyword>
<dbReference type="EMBL" id="QPJT01000017">
    <property type="protein sequence ID" value="RCX13496.1"/>
    <property type="molecule type" value="Genomic_DNA"/>
</dbReference>
<evidence type="ECO:0000256" key="1">
    <source>
        <dbReference type="ARBA" id="ARBA00004370"/>
    </source>
</evidence>
<evidence type="ECO:0000256" key="3">
    <source>
        <dbReference type="ARBA" id="ARBA00022679"/>
    </source>
</evidence>
<feature type="transmembrane region" description="Helical" evidence="4">
    <location>
        <begin position="48"/>
        <end position="70"/>
    </location>
</feature>
<dbReference type="SMART" id="SM00304">
    <property type="entry name" value="HAMP"/>
    <property type="match status" value="1"/>
</dbReference>
<evidence type="ECO:0000313" key="7">
    <source>
        <dbReference type="Proteomes" id="UP000253034"/>
    </source>
</evidence>
<dbReference type="InterPro" id="IPR010559">
    <property type="entry name" value="Sig_transdc_His_kin_internal"/>
</dbReference>
<evidence type="ECO:0000259" key="5">
    <source>
        <dbReference type="PROSITE" id="PS50885"/>
    </source>
</evidence>
<sequence>MYSLRVKKISSIKLYPPCKIFIAIYIEANKNEKSDALEIPKFKLGSSIFSRLIVTFLIIIIPIYMLGIYINSWSLYTVKNEISKSTAAQVSFYLEGLEKEIERIKILQYDCLNDEYLNKLAIRWNIMNMYERVESLRQLQQRLVTIKNSSIYIKNVNAYIFPAGRTVSSNTGIDNIDMEGYREIRVPADIKGAQIINFKGGLYLSTLQQKNISNTSPLYLIAIELNQDALEQALAQFNTLEGSGSILINLTDNGIIMNKSDAADTLSIDSVLDNLDKNGSSGMVFNKTEHTKNYIVYAKSNYLNMILLKYIPEEFILKPLWSYYIWVWVFSIVSVCIILIYSFSTYKFMHKPLATLVKAFRKVESGDLQVSINHDSNNEFGYLYKRFNNMTRNLNTLIDQVYNQKILMQRAELKQLQSQINPHFLYNSFFMINTMAKVGDENLIPFTKHLGEYFRFVTRNSSDYIPLSDEVNHAGVYTSIQLMRFSKRVQIQFAQCPEMYSDLKVPRLILQPIIENAFEHGIEKKKNGGIIRINFEADEKGLNIIVEDNGDEMADARLSELQKALEYSREDTQITGIININRRIKLVFGEKSGLYVFRSELGGLKVILKIKISGGDDHAQIADCG</sequence>
<dbReference type="AlphaFoldDB" id="A0A369AZ88"/>
<dbReference type="GO" id="GO:0016020">
    <property type="term" value="C:membrane"/>
    <property type="evidence" value="ECO:0007669"/>
    <property type="project" value="UniProtKB-SubCell"/>
</dbReference>
<dbReference type="PANTHER" id="PTHR34220">
    <property type="entry name" value="SENSOR HISTIDINE KINASE YPDA"/>
    <property type="match status" value="1"/>
</dbReference>
<dbReference type="Pfam" id="PF06580">
    <property type="entry name" value="His_kinase"/>
    <property type="match status" value="1"/>
</dbReference>
<evidence type="ECO:0000256" key="4">
    <source>
        <dbReference type="SAM" id="Phobius"/>
    </source>
</evidence>
<comment type="caution">
    <text evidence="6">The sequence shown here is derived from an EMBL/GenBank/DDBJ whole genome shotgun (WGS) entry which is preliminary data.</text>
</comment>
<dbReference type="Pfam" id="PF00672">
    <property type="entry name" value="HAMP"/>
    <property type="match status" value="1"/>
</dbReference>
<dbReference type="SUPFAM" id="SSF55874">
    <property type="entry name" value="ATPase domain of HSP90 chaperone/DNA topoisomerase II/histidine kinase"/>
    <property type="match status" value="1"/>
</dbReference>
<dbReference type="Gene3D" id="6.10.340.10">
    <property type="match status" value="1"/>
</dbReference>
<comment type="subcellular location">
    <subcellularLocation>
        <location evidence="1">Membrane</location>
    </subcellularLocation>
</comment>
<evidence type="ECO:0000313" key="6">
    <source>
        <dbReference type="EMBL" id="RCX13496.1"/>
    </source>
</evidence>
<evidence type="ECO:0000256" key="2">
    <source>
        <dbReference type="ARBA" id="ARBA00022553"/>
    </source>
</evidence>
<keyword evidence="4" id="KW-0812">Transmembrane</keyword>
<dbReference type="InterPro" id="IPR050640">
    <property type="entry name" value="Bact_2-comp_sensor_kinase"/>
</dbReference>
<dbReference type="PANTHER" id="PTHR34220:SF7">
    <property type="entry name" value="SENSOR HISTIDINE KINASE YPDA"/>
    <property type="match status" value="1"/>
</dbReference>
<dbReference type="OrthoDB" id="9809348at2"/>
<dbReference type="InterPro" id="IPR036890">
    <property type="entry name" value="HATPase_C_sf"/>
</dbReference>
<dbReference type="GO" id="GO:0000155">
    <property type="term" value="F:phosphorelay sensor kinase activity"/>
    <property type="evidence" value="ECO:0007669"/>
    <property type="project" value="InterPro"/>
</dbReference>
<gene>
    <name evidence="6" type="ORF">DFR58_11732</name>
</gene>
<proteinExistence type="predicted"/>
<keyword evidence="3" id="KW-0808">Transferase</keyword>
<organism evidence="6 7">
    <name type="scientific">Anaerobacterium chartisolvens</name>
    <dbReference type="NCBI Taxonomy" id="1297424"/>
    <lineage>
        <taxon>Bacteria</taxon>
        <taxon>Bacillati</taxon>
        <taxon>Bacillota</taxon>
        <taxon>Clostridia</taxon>
        <taxon>Eubacteriales</taxon>
        <taxon>Oscillospiraceae</taxon>
        <taxon>Anaerobacterium</taxon>
    </lineage>
</organism>
<dbReference type="PROSITE" id="PS50885">
    <property type="entry name" value="HAMP"/>
    <property type="match status" value="1"/>
</dbReference>
<keyword evidence="6" id="KW-0418">Kinase</keyword>
<dbReference type="Proteomes" id="UP000253034">
    <property type="component" value="Unassembled WGS sequence"/>
</dbReference>
<keyword evidence="4" id="KW-1133">Transmembrane helix</keyword>
<keyword evidence="2" id="KW-0597">Phosphoprotein</keyword>
<keyword evidence="4" id="KW-0472">Membrane</keyword>
<dbReference type="SUPFAM" id="SSF158472">
    <property type="entry name" value="HAMP domain-like"/>
    <property type="match status" value="1"/>
</dbReference>